<dbReference type="OrthoDB" id="5291370at2"/>
<keyword evidence="4 15" id="KW-0812">Transmembrane</keyword>
<evidence type="ECO:0000256" key="10">
    <source>
        <dbReference type="ARBA" id="ARBA00023002"/>
    </source>
</evidence>
<keyword evidence="6" id="KW-0256">Endoplasmic reticulum</keyword>
<dbReference type="Pfam" id="PF04116">
    <property type="entry name" value="FA_hydroxylase"/>
    <property type="match status" value="1"/>
</dbReference>
<evidence type="ECO:0000256" key="7">
    <source>
        <dbReference type="ARBA" id="ARBA00022832"/>
    </source>
</evidence>
<keyword evidence="10" id="KW-0560">Oxidoreductase</keyword>
<dbReference type="GO" id="GO:0080132">
    <property type="term" value="F:fatty acid 2-hydroxylase activity"/>
    <property type="evidence" value="ECO:0007669"/>
    <property type="project" value="InterPro"/>
</dbReference>
<evidence type="ECO:0000256" key="6">
    <source>
        <dbReference type="ARBA" id="ARBA00022824"/>
    </source>
</evidence>
<evidence type="ECO:0000256" key="4">
    <source>
        <dbReference type="ARBA" id="ARBA00022692"/>
    </source>
</evidence>
<keyword evidence="11" id="KW-0443">Lipid metabolism</keyword>
<evidence type="ECO:0000256" key="9">
    <source>
        <dbReference type="ARBA" id="ARBA00022989"/>
    </source>
</evidence>
<evidence type="ECO:0000256" key="13">
    <source>
        <dbReference type="ARBA" id="ARBA00023160"/>
    </source>
</evidence>
<comment type="caution">
    <text evidence="17">The sequence shown here is derived from an EMBL/GenBank/DDBJ whole genome shotgun (WGS) entry which is preliminary data.</text>
</comment>
<keyword evidence="5" id="KW-0479">Metal-binding</keyword>
<keyword evidence="9 15" id="KW-1133">Transmembrane helix</keyword>
<evidence type="ECO:0000256" key="14">
    <source>
        <dbReference type="SAM" id="MobiDB-lite"/>
    </source>
</evidence>
<name>A0A5D3KDP6_9BRAD</name>
<keyword evidence="12 15" id="KW-0472">Membrane</keyword>
<organism evidence="17 18">
    <name type="scientific">Bradyrhizobium rifense</name>
    <dbReference type="NCBI Taxonomy" id="515499"/>
    <lineage>
        <taxon>Bacteria</taxon>
        <taxon>Pseudomonadati</taxon>
        <taxon>Pseudomonadota</taxon>
        <taxon>Alphaproteobacteria</taxon>
        <taxon>Hyphomicrobiales</taxon>
        <taxon>Nitrobacteraceae</taxon>
        <taxon>Bradyrhizobium</taxon>
    </lineage>
</organism>
<dbReference type="InterPro" id="IPR006694">
    <property type="entry name" value="Fatty_acid_hydroxylase"/>
</dbReference>
<evidence type="ECO:0000256" key="11">
    <source>
        <dbReference type="ARBA" id="ARBA00023098"/>
    </source>
</evidence>
<evidence type="ECO:0000313" key="18">
    <source>
        <dbReference type="Proteomes" id="UP000324758"/>
    </source>
</evidence>
<feature type="transmembrane region" description="Helical" evidence="15">
    <location>
        <begin position="110"/>
        <end position="132"/>
    </location>
</feature>
<dbReference type="GO" id="GO:0005506">
    <property type="term" value="F:iron ion binding"/>
    <property type="evidence" value="ECO:0007669"/>
    <property type="project" value="InterPro"/>
</dbReference>
<gene>
    <name evidence="17" type="ORF">FXB40_30615</name>
</gene>
<comment type="cofactor">
    <cofactor evidence="1">
        <name>Zn(2+)</name>
        <dbReference type="ChEBI" id="CHEBI:29105"/>
    </cofactor>
</comment>
<feature type="domain" description="Fatty acid hydroxylase" evidence="16">
    <location>
        <begin position="147"/>
        <end position="278"/>
    </location>
</feature>
<keyword evidence="13" id="KW-0275">Fatty acid biosynthesis</keyword>
<evidence type="ECO:0000256" key="2">
    <source>
        <dbReference type="ARBA" id="ARBA00004477"/>
    </source>
</evidence>
<protein>
    <recommendedName>
        <fullName evidence="16">Fatty acid hydroxylase domain-containing protein</fullName>
    </recommendedName>
</protein>
<feature type="transmembrane region" description="Helical" evidence="15">
    <location>
        <begin position="184"/>
        <end position="203"/>
    </location>
</feature>
<evidence type="ECO:0000256" key="12">
    <source>
        <dbReference type="ARBA" id="ARBA00023136"/>
    </source>
</evidence>
<sequence length="282" mass="31137">MVHAGDPALARRAAAAQGSHRYRRRGGRVHPGHRDRTSAAHRDVRAARSPFAGPTVSGERNGCAGAQRAQSGGRDVHQRTGVAGDFRSTGGHGAFQQDQPMRKPMRLKNFLYFADFVFYPLASAALVAVALLLREPLRWDEAVIGFASGLLLWSLAEYVIHRFALHGPAFLAALHDMHHSDPRALVGSPLWLSLGSICLGSLLPVWLLVGFGSACTVTAGLMLGYIYFGALHHIIHHHPVKRGGYLWRLKRRHTRHHYGKRPCNFGVVTSMWDRVFGTYCSE</sequence>
<evidence type="ECO:0000256" key="3">
    <source>
        <dbReference type="ARBA" id="ARBA00022516"/>
    </source>
</evidence>
<keyword evidence="8" id="KW-0862">Zinc</keyword>
<feature type="compositionally biased region" description="Basic and acidic residues" evidence="14">
    <location>
        <begin position="32"/>
        <end position="46"/>
    </location>
</feature>
<dbReference type="PANTHER" id="PTHR12863:SF1">
    <property type="entry name" value="FATTY ACID 2-HYDROXYLASE"/>
    <property type="match status" value="1"/>
</dbReference>
<evidence type="ECO:0000256" key="1">
    <source>
        <dbReference type="ARBA" id="ARBA00001947"/>
    </source>
</evidence>
<evidence type="ECO:0000256" key="15">
    <source>
        <dbReference type="SAM" id="Phobius"/>
    </source>
</evidence>
<feature type="transmembrane region" description="Helical" evidence="15">
    <location>
        <begin position="144"/>
        <end position="164"/>
    </location>
</feature>
<evidence type="ECO:0000259" key="16">
    <source>
        <dbReference type="Pfam" id="PF04116"/>
    </source>
</evidence>
<comment type="subcellular location">
    <subcellularLocation>
        <location evidence="2">Endoplasmic reticulum membrane</location>
        <topology evidence="2">Multi-pass membrane protein</topology>
    </subcellularLocation>
</comment>
<dbReference type="Proteomes" id="UP000324758">
    <property type="component" value="Unassembled WGS sequence"/>
</dbReference>
<dbReference type="GO" id="GO:0006633">
    <property type="term" value="P:fatty acid biosynthetic process"/>
    <property type="evidence" value="ECO:0007669"/>
    <property type="project" value="UniProtKB-KW"/>
</dbReference>
<dbReference type="InterPro" id="IPR014430">
    <property type="entry name" value="Scs7"/>
</dbReference>
<feature type="compositionally biased region" description="Basic residues" evidence="14">
    <location>
        <begin position="20"/>
        <end position="31"/>
    </location>
</feature>
<keyword evidence="7" id="KW-0276">Fatty acid metabolism</keyword>
<feature type="transmembrane region" description="Helical" evidence="15">
    <location>
        <begin position="209"/>
        <end position="228"/>
    </location>
</feature>
<reference evidence="17 18" key="1">
    <citation type="submission" date="2019-08" db="EMBL/GenBank/DDBJ databases">
        <title>Bradyrhizobium hipponensis sp. nov., a rhizobium isolated from a Lupinus angustifolius root nodule in Tunisia.</title>
        <authorList>
            <person name="Off K."/>
            <person name="Rejili M."/>
            <person name="Mars M."/>
            <person name="Brachmann A."/>
            <person name="Marin M."/>
        </authorList>
    </citation>
    <scope>NUCLEOTIDE SEQUENCE [LARGE SCALE GENOMIC DNA]</scope>
    <source>
        <strain evidence="17 18">CTAW71</strain>
    </source>
</reference>
<evidence type="ECO:0000256" key="5">
    <source>
        <dbReference type="ARBA" id="ARBA00022723"/>
    </source>
</evidence>
<proteinExistence type="predicted"/>
<feature type="region of interest" description="Disordered" evidence="14">
    <location>
        <begin position="1"/>
        <end position="98"/>
    </location>
</feature>
<dbReference type="EMBL" id="VSSS01000050">
    <property type="protein sequence ID" value="TYL90977.1"/>
    <property type="molecule type" value="Genomic_DNA"/>
</dbReference>
<dbReference type="GO" id="GO:0016020">
    <property type="term" value="C:membrane"/>
    <property type="evidence" value="ECO:0007669"/>
    <property type="project" value="InterPro"/>
</dbReference>
<evidence type="ECO:0000313" key="17">
    <source>
        <dbReference type="EMBL" id="TYL90977.1"/>
    </source>
</evidence>
<accession>A0A5D3KDP6</accession>
<evidence type="ECO:0000256" key="8">
    <source>
        <dbReference type="ARBA" id="ARBA00022833"/>
    </source>
</evidence>
<keyword evidence="18" id="KW-1185">Reference proteome</keyword>
<keyword evidence="3" id="KW-0444">Lipid biosynthesis</keyword>
<dbReference type="AlphaFoldDB" id="A0A5D3KDP6"/>
<dbReference type="PANTHER" id="PTHR12863">
    <property type="entry name" value="FATTY ACID HYDROXYLASE"/>
    <property type="match status" value="1"/>
</dbReference>